<comment type="caution">
    <text evidence="9">The sequence shown here is derived from an EMBL/GenBank/DDBJ whole genome shotgun (WGS) entry which is preliminary data.</text>
</comment>
<evidence type="ECO:0000259" key="8">
    <source>
        <dbReference type="Pfam" id="PF05209"/>
    </source>
</evidence>
<evidence type="ECO:0000256" key="3">
    <source>
        <dbReference type="ARBA" id="ARBA00023210"/>
    </source>
</evidence>
<dbReference type="PANTHER" id="PTHR34108:SF1">
    <property type="entry name" value="SEPTUM SITE-DETERMINING PROTEIN MINC"/>
    <property type="match status" value="1"/>
</dbReference>
<keyword evidence="4 6" id="KW-0131">Cell cycle</keyword>
<evidence type="ECO:0000256" key="6">
    <source>
        <dbReference type="HAMAP-Rule" id="MF_00267"/>
    </source>
</evidence>
<dbReference type="GO" id="GO:1901891">
    <property type="term" value="P:regulation of cell septum assembly"/>
    <property type="evidence" value="ECO:0007669"/>
    <property type="project" value="InterPro"/>
</dbReference>
<dbReference type="Proteomes" id="UP000282106">
    <property type="component" value="Unassembled WGS sequence"/>
</dbReference>
<dbReference type="SUPFAM" id="SSF63848">
    <property type="entry name" value="Cell-division inhibitor MinC, C-terminal domain"/>
    <property type="match status" value="1"/>
</dbReference>
<dbReference type="InterPro" id="IPR016098">
    <property type="entry name" value="CAP/MinC_C"/>
</dbReference>
<dbReference type="InParanoid" id="A0A3N0VKG3"/>
<dbReference type="GO" id="GO:0051302">
    <property type="term" value="P:regulation of cell division"/>
    <property type="evidence" value="ECO:0007669"/>
    <property type="project" value="InterPro"/>
</dbReference>
<dbReference type="NCBIfam" id="TIGR01222">
    <property type="entry name" value="minC"/>
    <property type="match status" value="1"/>
</dbReference>
<dbReference type="RefSeq" id="WP_123210117.1">
    <property type="nucleotide sequence ID" value="NZ_RJVO01000001.1"/>
</dbReference>
<sequence length="227" mass="23755">MARTAPALELKGRLLSTTRLRVLKADLAAIEAQLSELARQMPQAVKGMPVVIESEEPLDLDALLTSLRRHGIQPLGVSDGPLNSAALALGLPVLPRDSRAPRAEPPPAAASPAAAVKRSTRIVTEPVRSGQQIYAEDSDLIVLAAVSPGAEVIADGCVHVYGPLRGRAIAGARGDQSARVFARRFEAELVAVAGIYTVAEQIQGSPRGEAAQALLRDGKLSIETLGS</sequence>
<comment type="similarity">
    <text evidence="1 6">Belongs to the MinC family.</text>
</comment>
<name>A0A3N0VKG3_9GAMM</name>
<dbReference type="GO" id="GO:0000917">
    <property type="term" value="P:division septum assembly"/>
    <property type="evidence" value="ECO:0007669"/>
    <property type="project" value="UniProtKB-KW"/>
</dbReference>
<evidence type="ECO:0000256" key="2">
    <source>
        <dbReference type="ARBA" id="ARBA00022618"/>
    </source>
</evidence>
<dbReference type="AlphaFoldDB" id="A0A3N0VKG3"/>
<comment type="subunit">
    <text evidence="6">Interacts with MinD and FtsZ.</text>
</comment>
<feature type="domain" description="Septum formation inhibitor MinC C-terminal" evidence="7">
    <location>
        <begin position="122"/>
        <end position="223"/>
    </location>
</feature>
<dbReference type="Pfam" id="PF03775">
    <property type="entry name" value="MinC_C"/>
    <property type="match status" value="1"/>
</dbReference>
<dbReference type="InterPro" id="IPR007874">
    <property type="entry name" value="MinC_N"/>
</dbReference>
<dbReference type="PANTHER" id="PTHR34108">
    <property type="entry name" value="SEPTUM SITE-DETERMINING PROTEIN MINC"/>
    <property type="match status" value="1"/>
</dbReference>
<feature type="domain" description="Septum formation inhibitor MinC N-terminal" evidence="8">
    <location>
        <begin position="8"/>
        <end position="74"/>
    </location>
</feature>
<dbReference type="EMBL" id="RJVO01000001">
    <property type="protein sequence ID" value="ROH93262.1"/>
    <property type="molecule type" value="Genomic_DNA"/>
</dbReference>
<dbReference type="InterPro" id="IPR036145">
    <property type="entry name" value="MinC_C_sf"/>
</dbReference>
<keyword evidence="10" id="KW-1185">Reference proteome</keyword>
<accession>A0A3N0VKG3</accession>
<protein>
    <recommendedName>
        <fullName evidence="6">Probable septum site-determining protein MinC</fullName>
    </recommendedName>
</protein>
<dbReference type="Gene3D" id="3.30.70.260">
    <property type="match status" value="1"/>
</dbReference>
<evidence type="ECO:0000256" key="5">
    <source>
        <dbReference type="ARBA" id="ARBA00025606"/>
    </source>
</evidence>
<evidence type="ECO:0000256" key="1">
    <source>
        <dbReference type="ARBA" id="ARBA00006291"/>
    </source>
</evidence>
<evidence type="ECO:0000313" key="9">
    <source>
        <dbReference type="EMBL" id="ROH93262.1"/>
    </source>
</evidence>
<dbReference type="FunCoup" id="A0A3N0VKG3">
    <property type="interactions" value="49"/>
</dbReference>
<organism evidence="9 10">
    <name type="scientific">Stagnimonas aquatica</name>
    <dbReference type="NCBI Taxonomy" id="2689987"/>
    <lineage>
        <taxon>Bacteria</taxon>
        <taxon>Pseudomonadati</taxon>
        <taxon>Pseudomonadota</taxon>
        <taxon>Gammaproteobacteria</taxon>
        <taxon>Nevskiales</taxon>
        <taxon>Nevskiaceae</taxon>
        <taxon>Stagnimonas</taxon>
    </lineage>
</organism>
<dbReference type="GO" id="GO:0000902">
    <property type="term" value="P:cell morphogenesis"/>
    <property type="evidence" value="ECO:0007669"/>
    <property type="project" value="InterPro"/>
</dbReference>
<dbReference type="HAMAP" id="MF_00267">
    <property type="entry name" value="MinC"/>
    <property type="match status" value="1"/>
</dbReference>
<dbReference type="Pfam" id="PF05209">
    <property type="entry name" value="MinC_N"/>
    <property type="match status" value="1"/>
</dbReference>
<evidence type="ECO:0000313" key="10">
    <source>
        <dbReference type="Proteomes" id="UP000282106"/>
    </source>
</evidence>
<keyword evidence="2 6" id="KW-0132">Cell division</keyword>
<gene>
    <name evidence="6 9" type="primary">minC</name>
    <name evidence="9" type="ORF">ED208_01685</name>
</gene>
<evidence type="ECO:0000259" key="7">
    <source>
        <dbReference type="Pfam" id="PF03775"/>
    </source>
</evidence>
<evidence type="ECO:0000256" key="4">
    <source>
        <dbReference type="ARBA" id="ARBA00023306"/>
    </source>
</evidence>
<reference evidence="9 10" key="1">
    <citation type="submission" date="2018-10" db="EMBL/GenBank/DDBJ databases">
        <authorList>
            <person name="Chen W.-M."/>
        </authorList>
    </citation>
    <scope>NUCLEOTIDE SEQUENCE [LARGE SCALE GENOMIC DNA]</scope>
    <source>
        <strain evidence="9 10">THS-13</strain>
    </source>
</reference>
<dbReference type="InterPro" id="IPR005526">
    <property type="entry name" value="Septum_form_inhib_MinC_C"/>
</dbReference>
<comment type="function">
    <text evidence="5 6">Cell division inhibitor that blocks the formation of polar Z ring septums. Rapidly oscillates between the poles of the cell to destabilize FtsZ filaments that have formed before they mature into polar Z rings. Prevents FtsZ polymerization.</text>
</comment>
<dbReference type="InterPro" id="IPR013033">
    <property type="entry name" value="MinC"/>
</dbReference>
<keyword evidence="3 6" id="KW-0717">Septation</keyword>
<proteinExistence type="inferred from homology"/>
<dbReference type="Gene3D" id="2.160.20.70">
    <property type="match status" value="1"/>
</dbReference>